<evidence type="ECO:0000313" key="2">
    <source>
        <dbReference type="EMBL" id="MCI0127872.1"/>
    </source>
</evidence>
<keyword evidence="3" id="KW-1185">Reference proteome</keyword>
<feature type="signal peptide" evidence="1">
    <location>
        <begin position="1"/>
        <end position="21"/>
    </location>
</feature>
<reference evidence="2" key="1">
    <citation type="submission" date="2022-03" db="EMBL/GenBank/DDBJ databases">
        <title>The complete genome sequence of a Methyloterrigena soli.</title>
        <authorList>
            <person name="Zi Z."/>
        </authorList>
    </citation>
    <scope>NUCLEOTIDE SEQUENCE</scope>
    <source>
        <strain evidence="2">M48</strain>
    </source>
</reference>
<protein>
    <submittedName>
        <fullName evidence="2">Uncharacterized protein</fullName>
    </submittedName>
</protein>
<sequence>MKTVIVLSVTALMALTSQSFAGGSHGGSYGGGYVSKPILSPNIAVSVGGIGILNGNTVAVGNNSSILSGILNGNANGNSLLSGIGITGQNGLLNILQPKKKSW</sequence>
<dbReference type="RefSeq" id="WP_035030357.1">
    <property type="nucleotide sequence ID" value="NZ_CP068983.1"/>
</dbReference>
<name>A0AA41UC52_9HYPH</name>
<evidence type="ECO:0000313" key="3">
    <source>
        <dbReference type="Proteomes" id="UP001156140"/>
    </source>
</evidence>
<comment type="caution">
    <text evidence="2">The sequence shown here is derived from an EMBL/GenBank/DDBJ whole genome shotgun (WGS) entry which is preliminary data.</text>
</comment>
<accession>A0AA41UC52</accession>
<dbReference type="EMBL" id="JALAZD010000001">
    <property type="protein sequence ID" value="MCI0127872.1"/>
    <property type="molecule type" value="Genomic_DNA"/>
</dbReference>
<proteinExistence type="predicted"/>
<keyword evidence="1" id="KW-0732">Signal</keyword>
<organism evidence="2 3">
    <name type="scientific">Paradevosia shaoguanensis</name>
    <dbReference type="NCBI Taxonomy" id="1335043"/>
    <lineage>
        <taxon>Bacteria</taxon>
        <taxon>Pseudomonadati</taxon>
        <taxon>Pseudomonadota</taxon>
        <taxon>Alphaproteobacteria</taxon>
        <taxon>Hyphomicrobiales</taxon>
        <taxon>Devosiaceae</taxon>
        <taxon>Paradevosia</taxon>
    </lineage>
</organism>
<feature type="chain" id="PRO_5041332932" evidence="1">
    <location>
        <begin position="22"/>
        <end position="103"/>
    </location>
</feature>
<dbReference type="AlphaFoldDB" id="A0AA41UC52"/>
<evidence type="ECO:0000256" key="1">
    <source>
        <dbReference type="SAM" id="SignalP"/>
    </source>
</evidence>
<dbReference type="Proteomes" id="UP001156140">
    <property type="component" value="Unassembled WGS sequence"/>
</dbReference>
<gene>
    <name evidence="2" type="ORF">ML536_13670</name>
</gene>